<keyword evidence="3" id="KW-1185">Reference proteome</keyword>
<evidence type="ECO:0000256" key="1">
    <source>
        <dbReference type="SAM" id="MobiDB-lite"/>
    </source>
</evidence>
<evidence type="ECO:0000313" key="2">
    <source>
        <dbReference type="EMBL" id="CAK9872844.1"/>
    </source>
</evidence>
<dbReference type="EMBL" id="OZ023704">
    <property type="protein sequence ID" value="CAK9872844.1"/>
    <property type="molecule type" value="Genomic_DNA"/>
</dbReference>
<evidence type="ECO:0000313" key="3">
    <source>
        <dbReference type="Proteomes" id="UP001497522"/>
    </source>
</evidence>
<reference evidence="2" key="1">
    <citation type="submission" date="2024-03" db="EMBL/GenBank/DDBJ databases">
        <authorList>
            <consortium name="ELIXIR-Norway"/>
            <consortium name="Elixir Norway"/>
        </authorList>
    </citation>
    <scope>NUCLEOTIDE SEQUENCE</scope>
</reference>
<name>A0ABP1BC58_9BRYO</name>
<sequence length="135" mass="14931">MTCLPTVKRIEEISRLEFLLQNIVVIHFLQSMSSFVLSLASWSAAAFGKGFYWQDVALREEIHRVLDLEAENAALQESLATLPQLQEDRAAYLKLREHLQVSNACKMPARATERGGGGGESRAEQQRGGGGGESR</sequence>
<feature type="region of interest" description="Disordered" evidence="1">
    <location>
        <begin position="105"/>
        <end position="135"/>
    </location>
</feature>
<organism evidence="2 3">
    <name type="scientific">Sphagnum jensenii</name>
    <dbReference type="NCBI Taxonomy" id="128206"/>
    <lineage>
        <taxon>Eukaryota</taxon>
        <taxon>Viridiplantae</taxon>
        <taxon>Streptophyta</taxon>
        <taxon>Embryophyta</taxon>
        <taxon>Bryophyta</taxon>
        <taxon>Sphagnophytina</taxon>
        <taxon>Sphagnopsida</taxon>
        <taxon>Sphagnales</taxon>
        <taxon>Sphagnaceae</taxon>
        <taxon>Sphagnum</taxon>
    </lineage>
</organism>
<dbReference type="Proteomes" id="UP001497522">
    <property type="component" value="Chromosome 3"/>
</dbReference>
<protein>
    <submittedName>
        <fullName evidence="2">Uncharacterized protein</fullName>
    </submittedName>
</protein>
<proteinExistence type="predicted"/>
<gene>
    <name evidence="2" type="ORF">CSSPJE1EN2_LOCUS15414</name>
</gene>
<accession>A0ABP1BC58</accession>